<keyword evidence="2" id="KW-1185">Reference proteome</keyword>
<dbReference type="InterPro" id="IPR032710">
    <property type="entry name" value="NTF2-like_dom_sf"/>
</dbReference>
<dbReference type="SUPFAM" id="SSF54427">
    <property type="entry name" value="NTF2-like"/>
    <property type="match status" value="1"/>
</dbReference>
<accession>A0A4V1G7H1</accession>
<dbReference type="AlphaFoldDB" id="A0A4V1G7H1"/>
<evidence type="ECO:0000313" key="2">
    <source>
        <dbReference type="Proteomes" id="UP000302163"/>
    </source>
</evidence>
<dbReference type="Proteomes" id="UP000302163">
    <property type="component" value="Chromosome"/>
</dbReference>
<dbReference type="RefSeq" id="WP_138095508.1">
    <property type="nucleotide sequence ID" value="NZ_CP040428.1"/>
</dbReference>
<organism evidence="1 2">
    <name type="scientific">Jejubacter calystegiae</name>
    <dbReference type="NCBI Taxonomy" id="2579935"/>
    <lineage>
        <taxon>Bacteria</taxon>
        <taxon>Pseudomonadati</taxon>
        <taxon>Pseudomonadota</taxon>
        <taxon>Gammaproteobacteria</taxon>
        <taxon>Enterobacterales</taxon>
        <taxon>Enterobacteriaceae</taxon>
        <taxon>Jejubacter</taxon>
    </lineage>
</organism>
<proteinExistence type="predicted"/>
<dbReference type="PANTHER" id="PTHR31757">
    <property type="entry name" value="SLL0781 PROTEIN"/>
    <property type="match status" value="1"/>
</dbReference>
<reference evidence="1 2" key="1">
    <citation type="submission" date="2019-05" db="EMBL/GenBank/DDBJ databases">
        <title>Complete genome sequence of Izhakiella calystegiae KSNA2, an endophyte isolated from beach morning glory (Calystegia soldanella).</title>
        <authorList>
            <person name="Jiang L."/>
            <person name="Jeong J.C."/>
            <person name="Kim C.Y."/>
            <person name="Kim D.H."/>
            <person name="Kim S.W."/>
            <person name="Lee j."/>
        </authorList>
    </citation>
    <scope>NUCLEOTIDE SEQUENCE [LARGE SCALE GENOMIC DNA]</scope>
    <source>
        <strain evidence="1 2">KSNA2</strain>
    </source>
</reference>
<dbReference type="Pfam" id="PF07080">
    <property type="entry name" value="DUF1348"/>
    <property type="match status" value="1"/>
</dbReference>
<evidence type="ECO:0000313" key="1">
    <source>
        <dbReference type="EMBL" id="QCT19627.1"/>
    </source>
</evidence>
<dbReference type="PANTHER" id="PTHR31757:SF0">
    <property type="entry name" value="SLL0781 PROTEIN"/>
    <property type="match status" value="1"/>
</dbReference>
<dbReference type="KEGG" id="izh:FEM41_08140"/>
<dbReference type="OrthoDB" id="9787970at2"/>
<sequence>MTDPQRPPLPPFTSETAITKVRLAEDAWNTRDPGRVALAYTTDTVWRNRNEFIDGRQQVIDFLTRKWQKEREYRLIKELWAFGEERIAVRFAYEWHDEHGNWFRSYGNENWAFDENGLMRQRHASINDLAINEAERLFRWPLGRRPDDHPGLSELGL</sequence>
<protein>
    <submittedName>
        <fullName evidence="1">Nuclear transport factor 2 family protein</fullName>
    </submittedName>
</protein>
<dbReference type="InterPro" id="IPR009783">
    <property type="entry name" value="DUF1348"/>
</dbReference>
<dbReference type="Gene3D" id="3.10.450.50">
    <property type="match status" value="1"/>
</dbReference>
<gene>
    <name evidence="1" type="ORF">FEM41_08140</name>
</gene>
<dbReference type="EMBL" id="CP040428">
    <property type="protein sequence ID" value="QCT19627.1"/>
    <property type="molecule type" value="Genomic_DNA"/>
</dbReference>
<name>A0A4V1G7H1_9ENTR</name>